<name>A0A0F8YQY2_9ZZZZ</name>
<protein>
    <submittedName>
        <fullName evidence="1">Uncharacterized protein</fullName>
    </submittedName>
</protein>
<dbReference type="AlphaFoldDB" id="A0A0F8YQY2"/>
<comment type="caution">
    <text evidence="1">The sequence shown here is derived from an EMBL/GenBank/DDBJ whole genome shotgun (WGS) entry which is preliminary data.</text>
</comment>
<reference evidence="1" key="1">
    <citation type="journal article" date="2015" name="Nature">
        <title>Complex archaea that bridge the gap between prokaryotes and eukaryotes.</title>
        <authorList>
            <person name="Spang A."/>
            <person name="Saw J.H."/>
            <person name="Jorgensen S.L."/>
            <person name="Zaremba-Niedzwiedzka K."/>
            <person name="Martijn J."/>
            <person name="Lind A.E."/>
            <person name="van Eijk R."/>
            <person name="Schleper C."/>
            <person name="Guy L."/>
            <person name="Ettema T.J."/>
        </authorList>
    </citation>
    <scope>NUCLEOTIDE SEQUENCE</scope>
</reference>
<dbReference type="EMBL" id="LAZR01064941">
    <property type="protein sequence ID" value="KKK56539.1"/>
    <property type="molecule type" value="Genomic_DNA"/>
</dbReference>
<sequence>MREFRAEHQRQSCIDKAVFKERGYYITNIDDCGIFITPFTSSYRSLLLHKCPYDGGVYNHTSHMHRVSMNVNHVLDPGPKKCTVCNIWIPDSIQTLWTLQNADVIEHDGDSGFA</sequence>
<organism evidence="1">
    <name type="scientific">marine sediment metagenome</name>
    <dbReference type="NCBI Taxonomy" id="412755"/>
    <lineage>
        <taxon>unclassified sequences</taxon>
        <taxon>metagenomes</taxon>
        <taxon>ecological metagenomes</taxon>
    </lineage>
</organism>
<evidence type="ECO:0000313" key="1">
    <source>
        <dbReference type="EMBL" id="KKK56539.1"/>
    </source>
</evidence>
<accession>A0A0F8YQY2</accession>
<proteinExistence type="predicted"/>
<gene>
    <name evidence="1" type="ORF">LCGC14_3063530</name>
</gene>